<dbReference type="InterPro" id="IPR001128">
    <property type="entry name" value="Cyt_P450"/>
</dbReference>
<evidence type="ECO:0000256" key="2">
    <source>
        <dbReference type="ARBA" id="ARBA00005179"/>
    </source>
</evidence>
<keyword evidence="5" id="KW-0560">Oxidoreductase</keyword>
<dbReference type="GO" id="GO:0005506">
    <property type="term" value="F:iron ion binding"/>
    <property type="evidence" value="ECO:0007669"/>
    <property type="project" value="InterPro"/>
</dbReference>
<dbReference type="SUPFAM" id="SSF48264">
    <property type="entry name" value="Cytochrome P450"/>
    <property type="match status" value="1"/>
</dbReference>
<dbReference type="Proteomes" id="UP000029964">
    <property type="component" value="Unassembled WGS sequence"/>
</dbReference>
<evidence type="ECO:0000256" key="6">
    <source>
        <dbReference type="ARBA" id="ARBA00023004"/>
    </source>
</evidence>
<dbReference type="InterPro" id="IPR036396">
    <property type="entry name" value="Cyt_P450_sf"/>
</dbReference>
<dbReference type="Gene3D" id="1.10.630.10">
    <property type="entry name" value="Cytochrome P450"/>
    <property type="match status" value="1"/>
</dbReference>
<dbReference type="PRINTS" id="PR00463">
    <property type="entry name" value="EP450I"/>
</dbReference>
<evidence type="ECO:0000256" key="5">
    <source>
        <dbReference type="ARBA" id="ARBA00023002"/>
    </source>
</evidence>
<keyword evidence="7 10" id="KW-0503">Monooxygenase</keyword>
<evidence type="ECO:0000256" key="8">
    <source>
        <dbReference type="PIRSR" id="PIRSR602401-1"/>
    </source>
</evidence>
<dbReference type="STRING" id="857340.A0A086TDC7"/>
<keyword evidence="9" id="KW-0472">Membrane</keyword>
<evidence type="ECO:0000256" key="9">
    <source>
        <dbReference type="SAM" id="Phobius"/>
    </source>
</evidence>
<evidence type="ECO:0000256" key="1">
    <source>
        <dbReference type="ARBA" id="ARBA00001971"/>
    </source>
</evidence>
<sequence length="577" mass="66041">MGIAEKLVHAGILTLLCRAIAVIIAAFVVRFLYTGYVQRMKVRKLKAQGIPVIRHSFLLGHLPLFFDFRRAHPPDVSFYVLHTWLADNAIKYFPELNGRLPPIVYLDLWPLTYCYALVYDGVANQQFTQVQSVNKHQVVRDFLVYMTQTHDLFSSDGPIWKTWRSRFNPGFSSRNISTMIPELMEEVLVFVDILKQNAGPNGTWGRVFPLERKTTNLTFDIIVRAILDIRLHDQTTEPGAPLKLAMVDQINLMNEMPIMARNGLPFLDKNPQRLKQIAHYNDVMHEILLKPIQERMRESAKPGQKKTAVDLALKYMEEDEAKEGNKPEVEFVDRLIANLKVMMFAGHDTTSATICFMTKCLQDNPDCLAKLRHEHDVVLGEPDKVVEVLTASPHLIYSLPYTLGVIKETLRLWPLASTVRETEPNFFISAKDDPMRYPADGWALWTASPGLHRNPDYWHRPNEFLPERWIVGPEDPLHPVLKDAWTPFSIANSVLLGPRSCIGMELALTELKLVSVMIARSFDMEEAWDEWDKTQGDKATPDHKINGERLYMTGNSTVHPKDGMPVRVRMRTHVSQA</sequence>
<comment type="caution">
    <text evidence="10">The sequence shown here is derived from an EMBL/GenBank/DDBJ whole genome shotgun (WGS) entry which is preliminary data.</text>
</comment>
<proteinExistence type="predicted"/>
<gene>
    <name evidence="10" type="ORF">ACRE_017750</name>
</gene>
<dbReference type="GO" id="GO:0004497">
    <property type="term" value="F:monooxygenase activity"/>
    <property type="evidence" value="ECO:0007669"/>
    <property type="project" value="UniProtKB-KW"/>
</dbReference>
<keyword evidence="6 8" id="KW-0408">Iron</keyword>
<dbReference type="Pfam" id="PF00067">
    <property type="entry name" value="p450"/>
    <property type="match status" value="1"/>
</dbReference>
<dbReference type="GO" id="GO:0016705">
    <property type="term" value="F:oxidoreductase activity, acting on paired donors, with incorporation or reduction of molecular oxygen"/>
    <property type="evidence" value="ECO:0007669"/>
    <property type="project" value="InterPro"/>
</dbReference>
<dbReference type="PRINTS" id="PR00385">
    <property type="entry name" value="P450"/>
</dbReference>
<evidence type="ECO:0000313" key="10">
    <source>
        <dbReference type="EMBL" id="KFH47359.1"/>
    </source>
</evidence>
<comment type="pathway">
    <text evidence="2">Secondary metabolite biosynthesis.</text>
</comment>
<dbReference type="HOGENOM" id="CLU_020492_0_0_1"/>
<comment type="cofactor">
    <cofactor evidence="1 8">
        <name>heme</name>
        <dbReference type="ChEBI" id="CHEBI:30413"/>
    </cofactor>
</comment>
<feature type="transmembrane region" description="Helical" evidence="9">
    <location>
        <begin position="12"/>
        <end position="33"/>
    </location>
</feature>
<protein>
    <submittedName>
        <fullName evidence="10">p450 monooxygenase-like protein</fullName>
    </submittedName>
</protein>
<evidence type="ECO:0000256" key="3">
    <source>
        <dbReference type="ARBA" id="ARBA00022617"/>
    </source>
</evidence>
<dbReference type="InterPro" id="IPR002401">
    <property type="entry name" value="Cyt_P450_E_grp-I"/>
</dbReference>
<organism evidence="10 11">
    <name type="scientific">Hapsidospora chrysogenum (strain ATCC 11550 / CBS 779.69 / DSM 880 / IAM 14645 / JCM 23072 / IMI 49137)</name>
    <name type="common">Acremonium chrysogenum</name>
    <dbReference type="NCBI Taxonomy" id="857340"/>
    <lineage>
        <taxon>Eukaryota</taxon>
        <taxon>Fungi</taxon>
        <taxon>Dikarya</taxon>
        <taxon>Ascomycota</taxon>
        <taxon>Pezizomycotina</taxon>
        <taxon>Sordariomycetes</taxon>
        <taxon>Hypocreomycetidae</taxon>
        <taxon>Hypocreales</taxon>
        <taxon>Bionectriaceae</taxon>
        <taxon>Hapsidospora</taxon>
    </lineage>
</organism>
<keyword evidence="4 8" id="KW-0479">Metal-binding</keyword>
<dbReference type="EMBL" id="JPKY01000010">
    <property type="protein sequence ID" value="KFH47359.1"/>
    <property type="molecule type" value="Genomic_DNA"/>
</dbReference>
<dbReference type="InterPro" id="IPR050121">
    <property type="entry name" value="Cytochrome_P450_monoxygenase"/>
</dbReference>
<keyword evidence="3 8" id="KW-0349">Heme</keyword>
<accession>A0A086TDC7</accession>
<feature type="binding site" description="axial binding residue" evidence="8">
    <location>
        <position position="501"/>
    </location>
    <ligand>
        <name>heme</name>
        <dbReference type="ChEBI" id="CHEBI:30413"/>
    </ligand>
    <ligandPart>
        <name>Fe</name>
        <dbReference type="ChEBI" id="CHEBI:18248"/>
    </ligandPart>
</feature>
<dbReference type="GO" id="GO:0020037">
    <property type="term" value="F:heme binding"/>
    <property type="evidence" value="ECO:0007669"/>
    <property type="project" value="InterPro"/>
</dbReference>
<evidence type="ECO:0000256" key="4">
    <source>
        <dbReference type="ARBA" id="ARBA00022723"/>
    </source>
</evidence>
<keyword evidence="9" id="KW-0812">Transmembrane</keyword>
<evidence type="ECO:0000313" key="11">
    <source>
        <dbReference type="Proteomes" id="UP000029964"/>
    </source>
</evidence>
<dbReference type="OrthoDB" id="10029320at2759"/>
<keyword evidence="9" id="KW-1133">Transmembrane helix</keyword>
<reference evidence="11" key="1">
    <citation type="journal article" date="2014" name="Genome Announc.">
        <title>Genome sequence and annotation of Acremonium chrysogenum, producer of the beta-lactam antibiotic cephalosporin C.</title>
        <authorList>
            <person name="Terfehr D."/>
            <person name="Dahlmann T.A."/>
            <person name="Specht T."/>
            <person name="Zadra I."/>
            <person name="Kuernsteiner H."/>
            <person name="Kueck U."/>
        </authorList>
    </citation>
    <scope>NUCLEOTIDE SEQUENCE [LARGE SCALE GENOMIC DNA]</scope>
    <source>
        <strain evidence="11">ATCC 11550 / CBS 779.69 / DSM 880 / IAM 14645 / JCM 23072 / IMI 49137</strain>
    </source>
</reference>
<keyword evidence="11" id="KW-1185">Reference proteome</keyword>
<evidence type="ECO:0000256" key="7">
    <source>
        <dbReference type="ARBA" id="ARBA00023033"/>
    </source>
</evidence>
<name>A0A086TDC7_HAPC1</name>
<dbReference type="PANTHER" id="PTHR24305">
    <property type="entry name" value="CYTOCHROME P450"/>
    <property type="match status" value="1"/>
</dbReference>
<dbReference type="AlphaFoldDB" id="A0A086TDC7"/>
<dbReference type="PANTHER" id="PTHR24305:SF107">
    <property type="entry name" value="P450, PUTATIVE (EUROFUNG)-RELATED"/>
    <property type="match status" value="1"/>
</dbReference>